<dbReference type="Gene3D" id="3.90.190.10">
    <property type="entry name" value="Protein tyrosine phosphatase superfamily"/>
    <property type="match status" value="2"/>
</dbReference>
<feature type="domain" description="Tyrosine specific protein phosphatases" evidence="16">
    <location>
        <begin position="1792"/>
        <end position="1867"/>
    </location>
</feature>
<feature type="transmembrane region" description="Helical" evidence="12">
    <location>
        <begin position="1246"/>
        <end position="1269"/>
    </location>
</feature>
<dbReference type="Pfam" id="PF00102">
    <property type="entry name" value="Y_phosphatase"/>
    <property type="match status" value="2"/>
</dbReference>
<dbReference type="PROSITE" id="PS50026">
    <property type="entry name" value="EGF_3"/>
    <property type="match status" value="1"/>
</dbReference>
<keyword evidence="6" id="KW-0904">Protein phosphatase</keyword>
<evidence type="ECO:0000256" key="3">
    <source>
        <dbReference type="ARBA" id="ARBA00022692"/>
    </source>
</evidence>
<organism evidence="18 19">
    <name type="scientific">Holothuria leucospilota</name>
    <name type="common">Black long sea cucumber</name>
    <name type="synonym">Mertensiothuria leucospilota</name>
    <dbReference type="NCBI Taxonomy" id="206669"/>
    <lineage>
        <taxon>Eukaryota</taxon>
        <taxon>Metazoa</taxon>
        <taxon>Echinodermata</taxon>
        <taxon>Eleutherozoa</taxon>
        <taxon>Echinozoa</taxon>
        <taxon>Holothuroidea</taxon>
        <taxon>Aspidochirotacea</taxon>
        <taxon>Aspidochirotida</taxon>
        <taxon>Holothuriidae</taxon>
        <taxon>Holothuria</taxon>
    </lineage>
</organism>
<dbReference type="EC" id="3.1.3.48" evidence="2"/>
<keyword evidence="5" id="KW-0378">Hydrolase</keyword>
<evidence type="ECO:0000256" key="12">
    <source>
        <dbReference type="SAM" id="Phobius"/>
    </source>
</evidence>
<evidence type="ECO:0000259" key="15">
    <source>
        <dbReference type="PROSITE" id="PS50055"/>
    </source>
</evidence>
<dbReference type="InterPro" id="IPR003595">
    <property type="entry name" value="Tyr_Pase_cat"/>
</dbReference>
<feature type="domain" description="Fibronectin type-III" evidence="17">
    <location>
        <begin position="510"/>
        <end position="607"/>
    </location>
</feature>
<protein>
    <recommendedName>
        <fullName evidence="2">protein-tyrosine-phosphatase</fullName>
        <ecNumber evidence="2">3.1.3.48</ecNumber>
    </recommendedName>
</protein>
<feature type="domain" description="Fibronectin type-III" evidence="17">
    <location>
        <begin position="912"/>
        <end position="1011"/>
    </location>
</feature>
<dbReference type="FunFam" id="3.90.190.10:FF:000062">
    <property type="entry name" value="Receptor-type tyrosine-protein phosphatase kappa"/>
    <property type="match status" value="1"/>
</dbReference>
<dbReference type="PROSITE" id="PS00383">
    <property type="entry name" value="TYR_PHOSPHATASE_1"/>
    <property type="match status" value="2"/>
</dbReference>
<dbReference type="EMBL" id="JAIZAY010000006">
    <property type="protein sequence ID" value="KAJ8039739.1"/>
    <property type="molecule type" value="Genomic_DNA"/>
</dbReference>
<gene>
    <name evidence="18" type="ORF">HOLleu_13837</name>
</gene>
<dbReference type="SMART" id="SM00181">
    <property type="entry name" value="EGF"/>
    <property type="match status" value="3"/>
</dbReference>
<dbReference type="PROSITE" id="PS00022">
    <property type="entry name" value="EGF_1"/>
    <property type="match status" value="2"/>
</dbReference>
<evidence type="ECO:0000313" key="19">
    <source>
        <dbReference type="Proteomes" id="UP001152320"/>
    </source>
</evidence>
<keyword evidence="9" id="KW-0325">Glycoprotein</keyword>
<evidence type="ECO:0000256" key="10">
    <source>
        <dbReference type="ARBA" id="ARBA00051722"/>
    </source>
</evidence>
<dbReference type="GO" id="GO:0004725">
    <property type="term" value="F:protein tyrosine phosphatase activity"/>
    <property type="evidence" value="ECO:0007669"/>
    <property type="project" value="UniProtKB-EC"/>
</dbReference>
<evidence type="ECO:0000256" key="4">
    <source>
        <dbReference type="ARBA" id="ARBA00022729"/>
    </source>
</evidence>
<dbReference type="Proteomes" id="UP001152320">
    <property type="component" value="Chromosome 6"/>
</dbReference>
<evidence type="ECO:0000256" key="2">
    <source>
        <dbReference type="ARBA" id="ARBA00013064"/>
    </source>
</evidence>
<feature type="domain" description="Tyrosine-protein phosphatase" evidence="15">
    <location>
        <begin position="1616"/>
        <end position="1876"/>
    </location>
</feature>
<keyword evidence="4 13" id="KW-0732">Signal</keyword>
<dbReference type="InterPro" id="IPR036116">
    <property type="entry name" value="FN3_sf"/>
</dbReference>
<comment type="caution">
    <text evidence="18">The sequence shown here is derived from an EMBL/GenBank/DDBJ whole genome shotgun (WGS) entry which is preliminary data.</text>
</comment>
<keyword evidence="11" id="KW-0245">EGF-like domain</keyword>
<dbReference type="InterPro" id="IPR003961">
    <property type="entry name" value="FN3_dom"/>
</dbReference>
<dbReference type="PANTHER" id="PTHR46957:SF3">
    <property type="entry name" value="CYTOKINE RECEPTOR"/>
    <property type="match status" value="1"/>
</dbReference>
<evidence type="ECO:0000256" key="9">
    <source>
        <dbReference type="ARBA" id="ARBA00023180"/>
    </source>
</evidence>
<feature type="domain" description="Tyrosine-protein phosphatase" evidence="15">
    <location>
        <begin position="1330"/>
        <end position="1584"/>
    </location>
</feature>
<sequence length="1888" mass="210407">MMVTVYRSMITGLLFSLQFWCSSTSDSNIAVLVRSPVATSGEPTNIMVYRDDARRNVTFDKAKLEGGTRTCCQFLQYRNNNPRIPDDAMSNTISEPATLTLPVTMPTDERHGIYSVTVQEDGGEETILRVLITNQDATITAAEYSMVASQGEGVSLMAELDDSLSHQQLRWRKDGDFMALRDTEYSLAKAESSSVFECFLSGRYFENLHAIMNLITRGCPKGKTGLNCMEDCPRCFNGGVCSDKTASCLCPAGFSGNHCENVHGSNVFGQNAEYKCDNTAGDHDDGCQGAIICYPEPFGCICPAGYTGIDCMTACPEGKFGANCKQDCNCQNGVSCTKDTGVCADGMCAEGWKGINCQVEDPCEVGVFGDLCTLPCSCDGEDCSVVESNCDRGCAVPWTGEACNENSGLGVITDLRHEKVNPGVETSVTCFAVRNPALKEEDLELLGVAAMLSTSVSFGFGEKVYTRVSTWMVTLQSDPVIMATCSIKGTNISQSLQLTPYELLQYSSAQSAPLNFQPVTSTSISLTWPQWEAGTDVGDGPVKEYVIEYREEGGSFMEGERTATRLTSTITDLKAGTLYEFRIFLVREGTNGTGPPSAIQSQRTLCGVFTMSPTLMLDSITSRIATFMVEIPDRIHWNCHSITVSLQRQESNGEWTVVQDLSTSLSQVVDVINLVPCTRYTFRLQLDNPEDMDVSMPVEVMTPPEALVVREVSVAPVTIGQLDVSWLPPDTSQNNCALSSYTVMYRLLRHVACASDVTESMYISSTTSSTSRTLSGLSDYAEYEVKVRADGEVEGMEIIEMGTTLPAAPSAAPADIMLANISSTCLRFTWKPPPCDQRNTVIMAYQYSLSLTNGTTNDTLVTDSSTKHEDIELCGLIPYFEYDFTVRAVTMIGQGPDSEIVTSRTEEDVPPQLDPPRFLFTNASSLQLQWQSPYPPHGIIIGYNISVQLIDDNQSNMSFIVSVDAEIAGEPPSFILTDLEPLRNYSIMVRANTRIGPGNWSLGVILKTKEGLPSPPRNIKVSNKSKVSLTVEWDIPENPAGDIIRYEICNQALEKPYDPDFKVIPCGPHSMIVSPHAHVVHRITSLEPSTVYGIEISAYTSAGQGKISNITARTEIADEFIAVQDDMLQISRKGVLATLSLPPLSDMYATHYFIRVRDPQVLRRSVGGIGSYDDNPRDYITAEIEKGDEGEPFTIGDGQIYGMYRNVPLEEDKEYEIYVGTGSRVGEDTEVVWSEPFPLMLPTDVAWIYIVIAGVIFILIVLIVGVFLIKRFRKKKADDIDRAGTRNPAYVHDAVALEAPQGPKKRSKSIKVSDLALYVKQKKESTTDNFLLEYETLPDDQLYSWDVASKPENHTKNRYRNIIPYDNSRVVLKMVEGDPHSDYFNASYIDGYSGPNKFIASHGPNRASVVDFWRLIWQEDCGKIVMLTPLKEEGKKKCEKYWPDDSVTHGNIVVTCADVKEYPTYTFRTLTVNLIGAKESRTVLHFHFTDWKDMKVPESPDPLMEFLQVVRQEPNPRIGPTVVHCSAGVGRTGTYIALDAMLDMAAAEKKVNIYQWIYQMRQRRVKMVQVPEQYQFIFDALVKFLVIGNTSLQVDSFRLHLSDLKKTNPRTKQSYLHDQFKNLEMISIRPHPSQLQGAKKPENRNKNRFATVLPVDSCRPYLMTEAGGKSNMYINASFVNGFRRRDMFLATQMPLENTILDFWRLVWDYNSNTIVMLNDMPHKSLEQYWPDSSPVTFGPFTIQLLSRDEHDGIVISKLEICNTALQYQNFRTVLHLRCLGWPEQDLVPPSPGTLLHLISKLNTWQLENEDSPILVHCIDGIGRTGVFCALISAIDQAKAEQRVDILHIVHNMRNARSNMVQNLEQYQCIFDTFLMQLENSSSYENVEI</sequence>
<keyword evidence="11" id="KW-1015">Disulfide bond</keyword>
<evidence type="ECO:0000256" key="1">
    <source>
        <dbReference type="ARBA" id="ARBA00004167"/>
    </source>
</evidence>
<evidence type="ECO:0000256" key="8">
    <source>
        <dbReference type="ARBA" id="ARBA00023136"/>
    </source>
</evidence>
<proteinExistence type="predicted"/>
<dbReference type="CDD" id="cd00063">
    <property type="entry name" value="FN3"/>
    <property type="match status" value="4"/>
</dbReference>
<evidence type="ECO:0000256" key="6">
    <source>
        <dbReference type="ARBA" id="ARBA00022912"/>
    </source>
</evidence>
<accession>A0A9Q1C806</accession>
<dbReference type="SMART" id="SM00404">
    <property type="entry name" value="PTPc_motif"/>
    <property type="match status" value="2"/>
</dbReference>
<dbReference type="GO" id="GO:0016020">
    <property type="term" value="C:membrane"/>
    <property type="evidence" value="ECO:0007669"/>
    <property type="project" value="UniProtKB-SubCell"/>
</dbReference>
<dbReference type="InterPro" id="IPR050713">
    <property type="entry name" value="RTP_Phos/Ushers"/>
</dbReference>
<evidence type="ECO:0000313" key="18">
    <source>
        <dbReference type="EMBL" id="KAJ8039739.1"/>
    </source>
</evidence>
<dbReference type="PROSITE" id="PS50056">
    <property type="entry name" value="TYR_PHOSPHATASE_2"/>
    <property type="match status" value="2"/>
</dbReference>
<evidence type="ECO:0000259" key="14">
    <source>
        <dbReference type="PROSITE" id="PS50026"/>
    </source>
</evidence>
<dbReference type="SUPFAM" id="SSF52799">
    <property type="entry name" value="(Phosphotyrosine protein) phosphatases II"/>
    <property type="match status" value="2"/>
</dbReference>
<name>A0A9Q1C806_HOLLE</name>
<reference evidence="18" key="1">
    <citation type="submission" date="2021-10" db="EMBL/GenBank/DDBJ databases">
        <title>Tropical sea cucumber genome reveals ecological adaptation and Cuvierian tubules defense mechanism.</title>
        <authorList>
            <person name="Chen T."/>
        </authorList>
    </citation>
    <scope>NUCLEOTIDE SEQUENCE</scope>
    <source>
        <strain evidence="18">Nanhai2018</strain>
        <tissue evidence="18">Muscle</tissue>
    </source>
</reference>
<feature type="signal peptide" evidence="13">
    <location>
        <begin position="1"/>
        <end position="25"/>
    </location>
</feature>
<feature type="chain" id="PRO_5040424691" description="protein-tyrosine-phosphatase" evidence="13">
    <location>
        <begin position="26"/>
        <end position="1888"/>
    </location>
</feature>
<evidence type="ECO:0000256" key="5">
    <source>
        <dbReference type="ARBA" id="ARBA00022801"/>
    </source>
</evidence>
<dbReference type="InterPro" id="IPR013783">
    <property type="entry name" value="Ig-like_fold"/>
</dbReference>
<evidence type="ECO:0000259" key="17">
    <source>
        <dbReference type="PROSITE" id="PS50853"/>
    </source>
</evidence>
<keyword evidence="3 12" id="KW-0812">Transmembrane</keyword>
<keyword evidence="18" id="KW-0675">Receptor</keyword>
<evidence type="ECO:0000256" key="13">
    <source>
        <dbReference type="SAM" id="SignalP"/>
    </source>
</evidence>
<evidence type="ECO:0000259" key="16">
    <source>
        <dbReference type="PROSITE" id="PS50056"/>
    </source>
</evidence>
<evidence type="ECO:0000256" key="7">
    <source>
        <dbReference type="ARBA" id="ARBA00022989"/>
    </source>
</evidence>
<dbReference type="PROSITE" id="PS01186">
    <property type="entry name" value="EGF_2"/>
    <property type="match status" value="1"/>
</dbReference>
<comment type="subcellular location">
    <subcellularLocation>
        <location evidence="1">Membrane</location>
        <topology evidence="1">Single-pass membrane protein</topology>
    </subcellularLocation>
</comment>
<feature type="domain" description="EGF-like" evidence="14">
    <location>
        <begin position="229"/>
        <end position="260"/>
    </location>
</feature>
<dbReference type="SMART" id="SM00060">
    <property type="entry name" value="FN3"/>
    <property type="match status" value="6"/>
</dbReference>
<keyword evidence="8 12" id="KW-0472">Membrane</keyword>
<dbReference type="Gene3D" id="2.60.40.10">
    <property type="entry name" value="Immunoglobulins"/>
    <property type="match status" value="5"/>
</dbReference>
<dbReference type="Pfam" id="PF00041">
    <property type="entry name" value="fn3"/>
    <property type="match status" value="5"/>
</dbReference>
<feature type="domain" description="Tyrosine specific protein phosphatases" evidence="16">
    <location>
        <begin position="1504"/>
        <end position="1575"/>
    </location>
</feature>
<dbReference type="SMART" id="SM00194">
    <property type="entry name" value="PTPc"/>
    <property type="match status" value="2"/>
</dbReference>
<feature type="domain" description="Fibronectin type-III" evidence="17">
    <location>
        <begin position="703"/>
        <end position="807"/>
    </location>
</feature>
<dbReference type="OrthoDB" id="1668230at2759"/>
<dbReference type="InterPro" id="IPR000742">
    <property type="entry name" value="EGF"/>
</dbReference>
<feature type="disulfide bond" evidence="11">
    <location>
        <begin position="250"/>
        <end position="259"/>
    </location>
</feature>
<dbReference type="InterPro" id="IPR029021">
    <property type="entry name" value="Prot-tyrosine_phosphatase-like"/>
</dbReference>
<feature type="domain" description="Fibronectin type-III" evidence="17">
    <location>
        <begin position="1015"/>
        <end position="1119"/>
    </location>
</feature>
<dbReference type="SUPFAM" id="SSF49265">
    <property type="entry name" value="Fibronectin type III"/>
    <property type="match status" value="4"/>
</dbReference>
<keyword evidence="19" id="KW-1185">Reference proteome</keyword>
<feature type="domain" description="Fibronectin type-III" evidence="17">
    <location>
        <begin position="812"/>
        <end position="908"/>
    </location>
</feature>
<dbReference type="PROSITE" id="PS50055">
    <property type="entry name" value="TYR_PHOSPHATASE_PTP"/>
    <property type="match status" value="2"/>
</dbReference>
<dbReference type="InterPro" id="IPR000387">
    <property type="entry name" value="Tyr_Pase_dom"/>
</dbReference>
<dbReference type="InterPro" id="IPR000242">
    <property type="entry name" value="PTP_cat"/>
</dbReference>
<dbReference type="CDD" id="cd00054">
    <property type="entry name" value="EGF_CA"/>
    <property type="match status" value="1"/>
</dbReference>
<comment type="caution">
    <text evidence="11">Lacks conserved residue(s) required for the propagation of feature annotation.</text>
</comment>
<dbReference type="PROSITE" id="PS50853">
    <property type="entry name" value="FN3"/>
    <property type="match status" value="5"/>
</dbReference>
<dbReference type="FunFam" id="3.90.190.10:FF:000102">
    <property type="entry name" value="Receptor-type tyrosine-protein phosphatase"/>
    <property type="match status" value="1"/>
</dbReference>
<dbReference type="PRINTS" id="PR00700">
    <property type="entry name" value="PRTYPHPHTASE"/>
</dbReference>
<evidence type="ECO:0000256" key="11">
    <source>
        <dbReference type="PROSITE-ProRule" id="PRU00076"/>
    </source>
</evidence>
<dbReference type="InterPro" id="IPR016130">
    <property type="entry name" value="Tyr_Pase_AS"/>
</dbReference>
<keyword evidence="7 12" id="KW-1133">Transmembrane helix</keyword>
<comment type="catalytic activity">
    <reaction evidence="10">
        <text>O-phospho-L-tyrosyl-[protein] + H2O = L-tyrosyl-[protein] + phosphate</text>
        <dbReference type="Rhea" id="RHEA:10684"/>
        <dbReference type="Rhea" id="RHEA-COMP:10136"/>
        <dbReference type="Rhea" id="RHEA-COMP:20101"/>
        <dbReference type="ChEBI" id="CHEBI:15377"/>
        <dbReference type="ChEBI" id="CHEBI:43474"/>
        <dbReference type="ChEBI" id="CHEBI:46858"/>
        <dbReference type="ChEBI" id="CHEBI:61978"/>
        <dbReference type="EC" id="3.1.3.48"/>
    </reaction>
</comment>
<dbReference type="Gene3D" id="2.170.300.10">
    <property type="entry name" value="Tie2 ligand-binding domain superfamily"/>
    <property type="match status" value="1"/>
</dbReference>
<dbReference type="PANTHER" id="PTHR46957">
    <property type="entry name" value="CYTOKINE RECEPTOR"/>
    <property type="match status" value="1"/>
</dbReference>